<reference evidence="7 8" key="1">
    <citation type="submission" date="2019-03" db="EMBL/GenBank/DDBJ databases">
        <title>The genome sequence of Nitrosococcus wardiae strain D1FHST reveals the archetypal metabolic capacity of ammonia-oxidizing Gammaproteobacteria.</title>
        <authorList>
            <person name="Wang L."/>
            <person name="Lim C.K."/>
            <person name="Hanson T.E."/>
            <person name="Dang H."/>
            <person name="Klotz M.G."/>
        </authorList>
    </citation>
    <scope>NUCLEOTIDE SEQUENCE [LARGE SCALE GENOMIC DNA]</scope>
    <source>
        <strain evidence="7 8">D1FHS</strain>
    </source>
</reference>
<keyword evidence="3" id="KW-0804">Transcription</keyword>
<dbReference type="GO" id="GO:0006355">
    <property type="term" value="P:regulation of DNA-templated transcription"/>
    <property type="evidence" value="ECO:0007669"/>
    <property type="project" value="InterPro"/>
</dbReference>
<keyword evidence="4" id="KW-0597">Phosphoprotein</keyword>
<dbReference type="PROSITE" id="PS50043">
    <property type="entry name" value="HTH_LUXR_2"/>
    <property type="match status" value="1"/>
</dbReference>
<accession>A0A4P7C075</accession>
<dbReference type="InterPro" id="IPR001789">
    <property type="entry name" value="Sig_transdc_resp-reg_receiver"/>
</dbReference>
<proteinExistence type="predicted"/>
<keyword evidence="2" id="KW-0238">DNA-binding</keyword>
<dbReference type="RefSeq" id="WP_134358198.1">
    <property type="nucleotide sequence ID" value="NZ_CP038033.1"/>
</dbReference>
<name>A0A4P7C075_9GAMM</name>
<dbReference type="InterPro" id="IPR011006">
    <property type="entry name" value="CheY-like_superfamily"/>
</dbReference>
<dbReference type="InterPro" id="IPR036388">
    <property type="entry name" value="WH-like_DNA-bd_sf"/>
</dbReference>
<dbReference type="PRINTS" id="PR00038">
    <property type="entry name" value="HTHLUXR"/>
</dbReference>
<dbReference type="PANTHER" id="PTHR44688">
    <property type="entry name" value="DNA-BINDING TRANSCRIPTIONAL ACTIVATOR DEVR_DOSR"/>
    <property type="match status" value="1"/>
</dbReference>
<evidence type="ECO:0000256" key="2">
    <source>
        <dbReference type="ARBA" id="ARBA00023125"/>
    </source>
</evidence>
<dbReference type="SMART" id="SM00448">
    <property type="entry name" value="REC"/>
    <property type="match status" value="1"/>
</dbReference>
<dbReference type="Pfam" id="PF00196">
    <property type="entry name" value="GerE"/>
    <property type="match status" value="1"/>
</dbReference>
<dbReference type="KEGG" id="nwr:E3U44_10850"/>
<dbReference type="PANTHER" id="PTHR44688:SF16">
    <property type="entry name" value="DNA-BINDING TRANSCRIPTIONAL ACTIVATOR DEVR_DOSR"/>
    <property type="match status" value="1"/>
</dbReference>
<dbReference type="InterPro" id="IPR016032">
    <property type="entry name" value="Sig_transdc_resp-reg_C-effctor"/>
</dbReference>
<dbReference type="GO" id="GO:0003677">
    <property type="term" value="F:DNA binding"/>
    <property type="evidence" value="ECO:0007669"/>
    <property type="project" value="UniProtKB-KW"/>
</dbReference>
<dbReference type="Gene3D" id="3.40.50.2300">
    <property type="match status" value="1"/>
</dbReference>
<evidence type="ECO:0000259" key="6">
    <source>
        <dbReference type="PROSITE" id="PS50110"/>
    </source>
</evidence>
<feature type="domain" description="Response regulatory" evidence="6">
    <location>
        <begin position="31"/>
        <end position="145"/>
    </location>
</feature>
<dbReference type="SMART" id="SM00421">
    <property type="entry name" value="HTH_LUXR"/>
    <property type="match status" value="1"/>
</dbReference>
<dbReference type="OrthoDB" id="9802426at2"/>
<gene>
    <name evidence="7" type="ORF">E3U44_10850</name>
</gene>
<dbReference type="Gene3D" id="1.10.10.10">
    <property type="entry name" value="Winged helix-like DNA-binding domain superfamily/Winged helix DNA-binding domain"/>
    <property type="match status" value="1"/>
</dbReference>
<sequence length="241" mass="26699">MSHSHPKPITDLTQYRRSFGDTPESVSPAATLLIVSGDSGMRQALRQISESTGAPCSVYTTAEGFLADFDPTLSGCLLLDMHVPHMGGLRLQQQLQHQSSRLPLLFVSAEATVPEGVQAMQAGATDFIIQPLKCAGLVKTRLKTCLAQALQSQIEQKKKAEIAARLAQLTRREWEVMEGMIAGKLNKQMAFEWNISSKTVEIHRAQVMKKLQARNCAELINLMLSQRERLQEFPPTKDRAS</sequence>
<organism evidence="7 8">
    <name type="scientific">Nitrosococcus wardiae</name>
    <dbReference type="NCBI Taxonomy" id="1814290"/>
    <lineage>
        <taxon>Bacteria</taxon>
        <taxon>Pseudomonadati</taxon>
        <taxon>Pseudomonadota</taxon>
        <taxon>Gammaproteobacteria</taxon>
        <taxon>Chromatiales</taxon>
        <taxon>Chromatiaceae</taxon>
        <taxon>Nitrosococcus</taxon>
    </lineage>
</organism>
<evidence type="ECO:0000313" key="8">
    <source>
        <dbReference type="Proteomes" id="UP000294325"/>
    </source>
</evidence>
<keyword evidence="8" id="KW-1185">Reference proteome</keyword>
<dbReference type="EMBL" id="CP038033">
    <property type="protein sequence ID" value="QBQ54959.1"/>
    <property type="molecule type" value="Genomic_DNA"/>
</dbReference>
<dbReference type="InterPro" id="IPR000792">
    <property type="entry name" value="Tscrpt_reg_LuxR_C"/>
</dbReference>
<evidence type="ECO:0000256" key="3">
    <source>
        <dbReference type="ARBA" id="ARBA00023163"/>
    </source>
</evidence>
<dbReference type="GO" id="GO:0000160">
    <property type="term" value="P:phosphorelay signal transduction system"/>
    <property type="evidence" value="ECO:0007669"/>
    <property type="project" value="InterPro"/>
</dbReference>
<dbReference type="SUPFAM" id="SSF46894">
    <property type="entry name" value="C-terminal effector domain of the bipartite response regulators"/>
    <property type="match status" value="1"/>
</dbReference>
<evidence type="ECO:0000256" key="4">
    <source>
        <dbReference type="PROSITE-ProRule" id="PRU00169"/>
    </source>
</evidence>
<evidence type="ECO:0000313" key="7">
    <source>
        <dbReference type="EMBL" id="QBQ54959.1"/>
    </source>
</evidence>
<protein>
    <submittedName>
        <fullName evidence="7">Response regulator transcription factor</fullName>
    </submittedName>
</protein>
<dbReference type="AlphaFoldDB" id="A0A4P7C075"/>
<dbReference type="PROSITE" id="PS50110">
    <property type="entry name" value="RESPONSE_REGULATORY"/>
    <property type="match status" value="1"/>
</dbReference>
<evidence type="ECO:0000256" key="1">
    <source>
        <dbReference type="ARBA" id="ARBA00023015"/>
    </source>
</evidence>
<feature type="domain" description="HTH luxR-type" evidence="5">
    <location>
        <begin position="162"/>
        <end position="227"/>
    </location>
</feature>
<keyword evidence="1" id="KW-0805">Transcription regulation</keyword>
<feature type="modified residue" description="4-aspartylphosphate" evidence="4">
    <location>
        <position position="80"/>
    </location>
</feature>
<dbReference type="Pfam" id="PF00072">
    <property type="entry name" value="Response_reg"/>
    <property type="match status" value="1"/>
</dbReference>
<dbReference type="Proteomes" id="UP000294325">
    <property type="component" value="Chromosome"/>
</dbReference>
<evidence type="ECO:0000259" key="5">
    <source>
        <dbReference type="PROSITE" id="PS50043"/>
    </source>
</evidence>
<dbReference type="SUPFAM" id="SSF52172">
    <property type="entry name" value="CheY-like"/>
    <property type="match status" value="1"/>
</dbReference>
<dbReference type="CDD" id="cd06170">
    <property type="entry name" value="LuxR_C_like"/>
    <property type="match status" value="1"/>
</dbReference>